<reference evidence="2 3" key="1">
    <citation type="journal article" date="2011" name="Stand. Genomic Sci.">
        <title>Complete genome sequence of the acetate-degrading sulfate reducer Desulfobacca acetoxidans type strain (ASRB2).</title>
        <authorList>
            <person name="Goker M."/>
            <person name="Teshima H."/>
            <person name="Lapidus A."/>
            <person name="Nolan M."/>
            <person name="Lucas S."/>
            <person name="Hammon N."/>
            <person name="Deshpande S."/>
            <person name="Cheng J.F."/>
            <person name="Tapia R."/>
            <person name="Han C."/>
            <person name="Goodwin L."/>
            <person name="Pitluck S."/>
            <person name="Huntemann M."/>
            <person name="Liolios K."/>
            <person name="Ivanova N."/>
            <person name="Pagani I."/>
            <person name="Mavromatis K."/>
            <person name="Ovchinikova G."/>
            <person name="Pati A."/>
            <person name="Chen A."/>
            <person name="Palaniappan K."/>
            <person name="Land M."/>
            <person name="Hauser L."/>
            <person name="Brambilla E.M."/>
            <person name="Rohde M."/>
            <person name="Spring S."/>
            <person name="Detter J.C."/>
            <person name="Woyke T."/>
            <person name="Bristow J."/>
            <person name="Eisen J.A."/>
            <person name="Markowitz V."/>
            <person name="Hugenholtz P."/>
            <person name="Kyrpides N.C."/>
            <person name="Klenk H.P."/>
        </authorList>
    </citation>
    <scope>NUCLEOTIDE SEQUENCE [LARGE SCALE GENOMIC DNA]</scope>
    <source>
        <strain evidence="3">ATCC 700848 / DSM 11109 / ASRB2</strain>
    </source>
</reference>
<feature type="domain" description="Anti-sigma-28 factor FlgM C-terminal" evidence="1">
    <location>
        <begin position="15"/>
        <end position="48"/>
    </location>
</feature>
<dbReference type="InterPro" id="IPR035890">
    <property type="entry name" value="Anti-sigma-28_factor_FlgM_sf"/>
</dbReference>
<dbReference type="KEGG" id="dao:Desac_0634"/>
<organism evidence="2 3">
    <name type="scientific">Desulfobacca acetoxidans (strain ATCC 700848 / DSM 11109 / ASRB2)</name>
    <dbReference type="NCBI Taxonomy" id="880072"/>
    <lineage>
        <taxon>Bacteria</taxon>
        <taxon>Pseudomonadati</taxon>
        <taxon>Thermodesulfobacteriota</taxon>
        <taxon>Desulfobaccia</taxon>
        <taxon>Desulfobaccales</taxon>
        <taxon>Desulfobaccaceae</taxon>
        <taxon>Desulfobacca</taxon>
    </lineage>
</organism>
<dbReference type="RefSeq" id="WP_013705630.1">
    <property type="nucleotide sequence ID" value="NC_015388.1"/>
</dbReference>
<sequence>MKPEATAPPSSNEEQAAKKRAAKVAAIKEAVEKGAYHPDVDVLTDRLLCRLLEEQWEDLRLKKP</sequence>
<evidence type="ECO:0000313" key="3">
    <source>
        <dbReference type="Proteomes" id="UP000000483"/>
    </source>
</evidence>
<reference evidence="3" key="2">
    <citation type="submission" date="2011-03" db="EMBL/GenBank/DDBJ databases">
        <title>The complete genome of Desulfobacca acetoxidans DSM 11109.</title>
        <authorList>
            <consortium name="US DOE Joint Genome Institute (JGI-PGF)"/>
            <person name="Lucas S."/>
            <person name="Copeland A."/>
            <person name="Lapidus A."/>
            <person name="Bruce D."/>
            <person name="Goodwin L."/>
            <person name="Pitluck S."/>
            <person name="Peters L."/>
            <person name="Kyrpides N."/>
            <person name="Mavromatis K."/>
            <person name="Ivanova N."/>
            <person name="Ovchinnikova G."/>
            <person name="Teshima H."/>
            <person name="Detter J.C."/>
            <person name="Han C."/>
            <person name="Land M."/>
            <person name="Hauser L."/>
            <person name="Markowitz V."/>
            <person name="Cheng J.-F."/>
            <person name="Hugenholtz P."/>
            <person name="Woyke T."/>
            <person name="Wu D."/>
            <person name="Spring S."/>
            <person name="Schueler E."/>
            <person name="Brambilla E."/>
            <person name="Klenk H.-P."/>
            <person name="Eisen J.A."/>
        </authorList>
    </citation>
    <scope>NUCLEOTIDE SEQUENCE [LARGE SCALE GENOMIC DNA]</scope>
    <source>
        <strain evidence="3">ATCC 700848 / DSM 11109 / ASRB2</strain>
    </source>
</reference>
<dbReference type="HOGENOM" id="CLU_2860354_0_0_7"/>
<gene>
    <name evidence="2" type="ordered locus">Desac_0634</name>
</gene>
<dbReference type="Pfam" id="PF04316">
    <property type="entry name" value="FlgM"/>
    <property type="match status" value="1"/>
</dbReference>
<protein>
    <submittedName>
        <fullName evidence="2">Anti-sigma-28 factor FlgM family protein</fullName>
    </submittedName>
</protein>
<evidence type="ECO:0000259" key="1">
    <source>
        <dbReference type="Pfam" id="PF04316"/>
    </source>
</evidence>
<proteinExistence type="predicted"/>
<dbReference type="AlphaFoldDB" id="F2NGA4"/>
<accession>F2NGA4</accession>
<dbReference type="Proteomes" id="UP000000483">
    <property type="component" value="Chromosome"/>
</dbReference>
<dbReference type="SUPFAM" id="SSF101498">
    <property type="entry name" value="Anti-sigma factor FlgM"/>
    <property type="match status" value="1"/>
</dbReference>
<name>F2NGA4_DESAR</name>
<keyword evidence="3" id="KW-1185">Reference proteome</keyword>
<evidence type="ECO:0000313" key="2">
    <source>
        <dbReference type="EMBL" id="AEB08517.1"/>
    </source>
</evidence>
<dbReference type="EMBL" id="CP002629">
    <property type="protein sequence ID" value="AEB08517.1"/>
    <property type="molecule type" value="Genomic_DNA"/>
</dbReference>
<dbReference type="InterPro" id="IPR031316">
    <property type="entry name" value="FlgM_C"/>
</dbReference>